<dbReference type="STRING" id="1122930.SAMN02745168_0695"/>
<dbReference type="OrthoDB" id="9776303at2"/>
<dbReference type="PANTHER" id="PTHR43798">
    <property type="entry name" value="MONOACYLGLYCEROL LIPASE"/>
    <property type="match status" value="1"/>
</dbReference>
<dbReference type="Proteomes" id="UP000192790">
    <property type="component" value="Unassembled WGS sequence"/>
</dbReference>
<evidence type="ECO:0000313" key="3">
    <source>
        <dbReference type="Proteomes" id="UP000192790"/>
    </source>
</evidence>
<dbReference type="AlphaFoldDB" id="A0A1W1YWH3"/>
<accession>A0A1W1YWH3</accession>
<dbReference type="Pfam" id="PF00561">
    <property type="entry name" value="Abhydrolase_1"/>
    <property type="match status" value="1"/>
</dbReference>
<feature type="domain" description="AB hydrolase-1" evidence="1">
    <location>
        <begin position="21"/>
        <end position="250"/>
    </location>
</feature>
<keyword evidence="3" id="KW-1185">Reference proteome</keyword>
<name>A0A1W1YWH3_9FIRM</name>
<reference evidence="2 3" key="1">
    <citation type="submission" date="2017-04" db="EMBL/GenBank/DDBJ databases">
        <authorList>
            <person name="Afonso C.L."/>
            <person name="Miller P.J."/>
            <person name="Scott M.A."/>
            <person name="Spackman E."/>
            <person name="Goraichik I."/>
            <person name="Dimitrov K.M."/>
            <person name="Suarez D.L."/>
            <person name="Swayne D.E."/>
        </authorList>
    </citation>
    <scope>NUCLEOTIDE SEQUENCE [LARGE SCALE GENOMIC DNA]</scope>
    <source>
        <strain evidence="2 3">DSM 12816</strain>
    </source>
</reference>
<gene>
    <name evidence="2" type="ORF">SAMN02745168_0695</name>
</gene>
<evidence type="ECO:0000259" key="1">
    <source>
        <dbReference type="Pfam" id="PF00561"/>
    </source>
</evidence>
<dbReference type="PRINTS" id="PR00111">
    <property type="entry name" value="ABHYDROLASE"/>
</dbReference>
<dbReference type="Gene3D" id="3.40.50.1820">
    <property type="entry name" value="alpha/beta hydrolase"/>
    <property type="match status" value="1"/>
</dbReference>
<dbReference type="InterPro" id="IPR029058">
    <property type="entry name" value="AB_hydrolase_fold"/>
</dbReference>
<dbReference type="RefSeq" id="WP_084233311.1">
    <property type="nucleotide sequence ID" value="NZ_FWXW01000001.1"/>
</dbReference>
<organism evidence="2 3">
    <name type="scientific">Papillibacter cinnamivorans DSM 12816</name>
    <dbReference type="NCBI Taxonomy" id="1122930"/>
    <lineage>
        <taxon>Bacteria</taxon>
        <taxon>Bacillati</taxon>
        <taxon>Bacillota</taxon>
        <taxon>Clostridia</taxon>
        <taxon>Eubacteriales</taxon>
        <taxon>Oscillospiraceae</taxon>
        <taxon>Papillibacter</taxon>
    </lineage>
</organism>
<sequence>MANFTFQGKNIYYETHGEGSPLLVLNGIMMNCLSWNPFVRPFSRQNRLILLDMLDQGRSDKMEGPYTQEIQADLIRALLDELKLEKINILGISYGGEVALHFAVKYPSCVDRLVLSNTTCYTSPWLRDIGEGWNRAASDGEAYYYTTIPVIYSPKFYLENNEWMENRKKLLIPIFSNKAFVSSMIRLTDSASTLDLRDRISEIQAETLVISSEFDFITPPPEQKFIVSRLRHVSYALMPDCGHASMYEKPMLFASLVLGFVNNCETLYTV</sequence>
<dbReference type="InterPro" id="IPR050266">
    <property type="entry name" value="AB_hydrolase_sf"/>
</dbReference>
<dbReference type="InterPro" id="IPR000073">
    <property type="entry name" value="AB_hydrolase_1"/>
</dbReference>
<protein>
    <submittedName>
        <fullName evidence="2">Pimeloyl-ACP methyl ester carboxylesterase</fullName>
    </submittedName>
</protein>
<dbReference type="EMBL" id="FWXW01000001">
    <property type="protein sequence ID" value="SMC40058.1"/>
    <property type="molecule type" value="Genomic_DNA"/>
</dbReference>
<proteinExistence type="predicted"/>
<evidence type="ECO:0000313" key="2">
    <source>
        <dbReference type="EMBL" id="SMC40058.1"/>
    </source>
</evidence>
<dbReference type="SUPFAM" id="SSF53474">
    <property type="entry name" value="alpha/beta-Hydrolases"/>
    <property type="match status" value="1"/>
</dbReference>